<evidence type="ECO:0000313" key="5">
    <source>
        <dbReference type="Proteomes" id="UP000033434"/>
    </source>
</evidence>
<dbReference type="Proteomes" id="UP000033434">
    <property type="component" value="Unassembled WGS sequence"/>
</dbReference>
<comment type="caution">
    <text evidence="4">The sequence shown here is derived from an EMBL/GenBank/DDBJ whole genome shotgun (WGS) entry which is preliminary data.</text>
</comment>
<organism evidence="4 5">
    <name type="scientific">Pseudoalteromonas luteoviolacea S4054</name>
    <dbReference type="NCBI Taxonomy" id="1129367"/>
    <lineage>
        <taxon>Bacteria</taxon>
        <taxon>Pseudomonadati</taxon>
        <taxon>Pseudomonadota</taxon>
        <taxon>Gammaproteobacteria</taxon>
        <taxon>Alteromonadales</taxon>
        <taxon>Pseudoalteromonadaceae</taxon>
        <taxon>Pseudoalteromonas</taxon>
    </lineage>
</organism>
<gene>
    <name evidence="4" type="ORF">N479_08800</name>
</gene>
<comment type="catalytic activity">
    <reaction evidence="3">
        <text>Hydrolysis of (1-&gt;4)-beta-linkages between N-acetylmuramic acid and N-acetyl-D-glucosamine residues in a peptidoglycan and between N-acetyl-D-glucosamine residues in chitodextrins.</text>
        <dbReference type="EC" id="3.2.1.17"/>
    </reaction>
</comment>
<dbReference type="PANTHER" id="PTHR37406:SF1">
    <property type="entry name" value="T4-TYPE LYSOZYME 1-RELATED"/>
    <property type="match status" value="1"/>
</dbReference>
<dbReference type="InterPro" id="IPR023347">
    <property type="entry name" value="Lysozyme_dom_sf"/>
</dbReference>
<accession>A0A0F6AE69</accession>
<dbReference type="PATRIC" id="fig|1129367.4.peg.1533"/>
<dbReference type="GO" id="GO:0009253">
    <property type="term" value="P:peptidoglycan catabolic process"/>
    <property type="evidence" value="ECO:0007669"/>
    <property type="project" value="InterPro"/>
</dbReference>
<dbReference type="GO" id="GO:0042742">
    <property type="term" value="P:defense response to bacterium"/>
    <property type="evidence" value="ECO:0007669"/>
    <property type="project" value="UniProtKB-KW"/>
</dbReference>
<keyword evidence="1 3" id="KW-0929">Antimicrobial</keyword>
<reference evidence="4 5" key="1">
    <citation type="journal article" date="2015" name="BMC Genomics">
        <title>Genome mining reveals unlocked bioactive potential of marine Gram-negative bacteria.</title>
        <authorList>
            <person name="Machado H."/>
            <person name="Sonnenschein E.C."/>
            <person name="Melchiorsen J."/>
            <person name="Gram L."/>
        </authorList>
    </citation>
    <scope>NUCLEOTIDE SEQUENCE [LARGE SCALE GENOMIC DNA]</scope>
    <source>
        <strain evidence="4 5">S4054</strain>
    </source>
</reference>
<dbReference type="InterPro" id="IPR023346">
    <property type="entry name" value="Lysozyme-like_dom_sf"/>
</dbReference>
<evidence type="ECO:0000256" key="2">
    <source>
        <dbReference type="ARBA" id="ARBA00022638"/>
    </source>
</evidence>
<dbReference type="AlphaFoldDB" id="A0A0F6AE69"/>
<dbReference type="EMBL" id="AUXW01000136">
    <property type="protein sequence ID" value="KKE84512.1"/>
    <property type="molecule type" value="Genomic_DNA"/>
</dbReference>
<dbReference type="InterPro" id="IPR052619">
    <property type="entry name" value="Phage_lysozyme-like"/>
</dbReference>
<protein>
    <recommendedName>
        <fullName evidence="3">Lysozyme</fullName>
        <ecNumber evidence="3">3.2.1.17</ecNumber>
    </recommendedName>
</protein>
<keyword evidence="3" id="KW-0378">Hydrolase</keyword>
<dbReference type="SUPFAM" id="SSF53955">
    <property type="entry name" value="Lysozyme-like"/>
    <property type="match status" value="1"/>
</dbReference>
<dbReference type="Pfam" id="PF00959">
    <property type="entry name" value="Phage_lysozyme"/>
    <property type="match status" value="1"/>
</dbReference>
<comment type="similarity">
    <text evidence="3">Belongs to the glycosyl hydrolase 24 family.</text>
</comment>
<proteinExistence type="inferred from homology"/>
<dbReference type="RefSeq" id="WP_046355278.1">
    <property type="nucleotide sequence ID" value="NZ_AUXW01000136.1"/>
</dbReference>
<evidence type="ECO:0000256" key="1">
    <source>
        <dbReference type="ARBA" id="ARBA00022529"/>
    </source>
</evidence>
<dbReference type="EC" id="3.2.1.17" evidence="3"/>
<dbReference type="Gene3D" id="1.10.530.40">
    <property type="match status" value="1"/>
</dbReference>
<dbReference type="GO" id="GO:0016998">
    <property type="term" value="P:cell wall macromolecule catabolic process"/>
    <property type="evidence" value="ECO:0007669"/>
    <property type="project" value="InterPro"/>
</dbReference>
<dbReference type="GO" id="GO:0003796">
    <property type="term" value="F:lysozyme activity"/>
    <property type="evidence" value="ECO:0007669"/>
    <property type="project" value="UniProtKB-EC"/>
</dbReference>
<dbReference type="GO" id="GO:0031640">
    <property type="term" value="P:killing of cells of another organism"/>
    <property type="evidence" value="ECO:0007669"/>
    <property type="project" value="UniProtKB-KW"/>
</dbReference>
<evidence type="ECO:0000313" key="4">
    <source>
        <dbReference type="EMBL" id="KKE84512.1"/>
    </source>
</evidence>
<keyword evidence="2 3" id="KW-0081">Bacteriolytic enzyme</keyword>
<evidence type="ECO:0000256" key="3">
    <source>
        <dbReference type="RuleBase" id="RU003788"/>
    </source>
</evidence>
<dbReference type="InterPro" id="IPR002196">
    <property type="entry name" value="Glyco_hydro_24"/>
</dbReference>
<keyword evidence="3" id="KW-0326">Glycosidase</keyword>
<name>A0A0F6AE69_9GAMM</name>
<dbReference type="PANTHER" id="PTHR37406">
    <property type="entry name" value="T4-TYPE LYSOZYME 1-RELATED"/>
    <property type="match status" value="1"/>
</dbReference>
<sequence>MDLISQLKVHEGFRSQMYKCTKDKWTIGYGFNLESGITKEEAALLLQCRVKRISHQLSNELPYFALPNEQRQAVLVNMAFNLGVTGLMNFKKTLSYVEAGDYEQAAIEMMDSRWAKQVPNRAQELSNQMYTGMWH</sequence>